<keyword evidence="3" id="KW-1185">Reference proteome</keyword>
<dbReference type="Proteomes" id="UP000794436">
    <property type="component" value="Unassembled WGS sequence"/>
</dbReference>
<evidence type="ECO:0008006" key="4">
    <source>
        <dbReference type="Google" id="ProtNLM"/>
    </source>
</evidence>
<evidence type="ECO:0000256" key="1">
    <source>
        <dbReference type="SAM" id="MobiDB-lite"/>
    </source>
</evidence>
<comment type="caution">
    <text evidence="2">The sequence shown here is derived from an EMBL/GenBank/DDBJ whole genome shotgun (WGS) entry which is preliminary data.</text>
</comment>
<dbReference type="PANTHER" id="PTHR35796">
    <property type="entry name" value="HYPOTHETICAL CYTOSOLIC PROTEIN"/>
    <property type="match status" value="1"/>
</dbReference>
<reference evidence="2" key="1">
    <citation type="submission" date="2019-03" db="EMBL/GenBank/DDBJ databases">
        <title>Long read genome sequence of the mycoparasitic Pythium oligandrum ATCC 38472 isolated from sugarbeet rhizosphere.</title>
        <authorList>
            <person name="Gaulin E."/>
        </authorList>
    </citation>
    <scope>NUCLEOTIDE SEQUENCE</scope>
    <source>
        <strain evidence="2">ATCC 38472_TT</strain>
    </source>
</reference>
<dbReference type="PANTHER" id="PTHR35796:SF3">
    <property type="entry name" value="BHLH DOMAIN-CONTAINING PROTEIN"/>
    <property type="match status" value="1"/>
</dbReference>
<sequence length="494" mass="55374">MDEELLALLAAEEAARATTGLWADSVDPLDEALLELQDAPLLGESNAGLPWEIGAEGADSVISKPVDDLQTSSESTSDVGSTVGDSSNANSPVRTTYQRRKAERLYLRQKVSELEKELHALKQRGSSEREDDNASEPANGSDVTVAVATFWQRMAKRQQEQRQRSIAENLRLKDLLEGQIKLAKELELMLSKRSESADKDTDELLCPARKRARLDVVATPFAELMESFDERYTQLELAWKASGLDAKKTTFQTVQVRPISTSPDDADWYLVFLDSRVLPFDPALTREVAWRSLNTPRIELEKGFFETVEFTADVVKARGVMAVHLRHAESTITSQLAMRRYLDDDTGRSVFVWSVSSRIEGGVLKQRVVTVVEDGWTLIEPVPETSYSIVQACGHIRSDVPAETDRKWRESVGLLTDVSLAMYHQNLSGMFERMEGMLMQESQTYQTVHCGVRTMQTRPQSVDIQDNSETYCSLAKCGQERGSRGEICYVTLNY</sequence>
<proteinExistence type="predicted"/>
<feature type="compositionally biased region" description="Polar residues" evidence="1">
    <location>
        <begin position="69"/>
        <end position="96"/>
    </location>
</feature>
<dbReference type="AlphaFoldDB" id="A0A8K1CAQ8"/>
<feature type="region of interest" description="Disordered" evidence="1">
    <location>
        <begin position="62"/>
        <end position="98"/>
    </location>
</feature>
<accession>A0A8K1CAQ8</accession>
<protein>
    <recommendedName>
        <fullName evidence="4">START domain-containing protein</fullName>
    </recommendedName>
</protein>
<name>A0A8K1CAQ8_PYTOL</name>
<dbReference type="OrthoDB" id="72677at2759"/>
<dbReference type="EMBL" id="SPLM01000109">
    <property type="protein sequence ID" value="TMW59707.1"/>
    <property type="molecule type" value="Genomic_DNA"/>
</dbReference>
<organism evidence="2 3">
    <name type="scientific">Pythium oligandrum</name>
    <name type="common">Mycoparasitic fungus</name>
    <dbReference type="NCBI Taxonomy" id="41045"/>
    <lineage>
        <taxon>Eukaryota</taxon>
        <taxon>Sar</taxon>
        <taxon>Stramenopiles</taxon>
        <taxon>Oomycota</taxon>
        <taxon>Peronosporomycetes</taxon>
        <taxon>Pythiales</taxon>
        <taxon>Pythiaceae</taxon>
        <taxon>Pythium</taxon>
    </lineage>
</organism>
<evidence type="ECO:0000313" key="2">
    <source>
        <dbReference type="EMBL" id="TMW59707.1"/>
    </source>
</evidence>
<feature type="region of interest" description="Disordered" evidence="1">
    <location>
        <begin position="121"/>
        <end position="141"/>
    </location>
</feature>
<evidence type="ECO:0000313" key="3">
    <source>
        <dbReference type="Proteomes" id="UP000794436"/>
    </source>
</evidence>
<gene>
    <name evidence="2" type="ORF">Poli38472_004776</name>
</gene>